<keyword evidence="4 7" id="KW-0863">Zinc-finger</keyword>
<dbReference type="OrthoDB" id="654211at2759"/>
<evidence type="ECO:0000256" key="3">
    <source>
        <dbReference type="ARBA" id="ARBA00022737"/>
    </source>
</evidence>
<dbReference type="GO" id="GO:0000978">
    <property type="term" value="F:RNA polymerase II cis-regulatory region sequence-specific DNA binding"/>
    <property type="evidence" value="ECO:0007669"/>
    <property type="project" value="InterPro"/>
</dbReference>
<evidence type="ECO:0000256" key="4">
    <source>
        <dbReference type="ARBA" id="ARBA00022771"/>
    </source>
</evidence>
<reference evidence="11" key="1">
    <citation type="journal article" date="2014" name="Nat. Commun.">
        <title>Genomic adaptations of the halophilic Dead Sea filamentous fungus Eurotium rubrum.</title>
        <authorList>
            <person name="Kis-Papo T."/>
            <person name="Weig A.R."/>
            <person name="Riley R."/>
            <person name="Persoh D."/>
            <person name="Salamov A."/>
            <person name="Sun H."/>
            <person name="Lipzen A."/>
            <person name="Wasser S.P."/>
            <person name="Rambold G."/>
            <person name="Grigoriev I.V."/>
            <person name="Nevo E."/>
        </authorList>
    </citation>
    <scope>NUCLEOTIDE SEQUENCE [LARGE SCALE GENOMIC DNA]</scope>
    <source>
        <strain evidence="11">CBS 135680</strain>
    </source>
</reference>
<evidence type="ECO:0000256" key="8">
    <source>
        <dbReference type="SAM" id="MobiDB-lite"/>
    </source>
</evidence>
<keyword evidence="2" id="KW-0479">Metal-binding</keyword>
<accession>A0A017S5I2</accession>
<dbReference type="RefSeq" id="XP_040635986.1">
    <property type="nucleotide sequence ID" value="XM_040780382.1"/>
</dbReference>
<dbReference type="InterPro" id="IPR051059">
    <property type="entry name" value="VerF-like"/>
</dbReference>
<feature type="compositionally biased region" description="Basic and acidic residues" evidence="8">
    <location>
        <begin position="32"/>
        <end position="41"/>
    </location>
</feature>
<keyword evidence="5" id="KW-0862">Zinc</keyword>
<comment type="subcellular location">
    <subcellularLocation>
        <location evidence="1">Nucleus</location>
    </subcellularLocation>
</comment>
<keyword evidence="11" id="KW-1185">Reference proteome</keyword>
<dbReference type="Proteomes" id="UP000019804">
    <property type="component" value="Unassembled WGS sequence"/>
</dbReference>
<sequence length="347" mass="39304">MLTTHLDTKEKPYACPCGRSFSRKDLLTRHERLSHPSDRGHTQTQGSTSSPLRSTERAQANLTEALPQHYQQDLDHADFSLPSALPTAEFPIADSMLLSTVDCLFANHGDPMLDFNRFLSSAELNIDWDVYLADSVPVPEGNQSQSATGQLFTPDSTDFPSRVTDNLSDDFRELKPLGCPWIILESQRLQFNEALALFRQVIHQFVLPTRASIVRYMSGYVDGFSNHHPFIHVPTLKILSYYRSPEMILALLSIARALYQASRSIVLERLHKGELYDQGQQDLTSDTTLSDNMDRNRALLLLAIYRLWQNQASLTQECFEYQGPIARSIQQTGLLETLKETGDKWGQ</sequence>
<dbReference type="STRING" id="1388766.A0A017S5I2"/>
<dbReference type="GO" id="GO:0005634">
    <property type="term" value="C:nucleus"/>
    <property type="evidence" value="ECO:0007669"/>
    <property type="project" value="UniProtKB-SubCell"/>
</dbReference>
<evidence type="ECO:0000259" key="9">
    <source>
        <dbReference type="PROSITE" id="PS50157"/>
    </source>
</evidence>
<gene>
    <name evidence="10" type="ORF">EURHEDRAFT_405405</name>
</gene>
<evidence type="ECO:0000256" key="6">
    <source>
        <dbReference type="ARBA" id="ARBA00023242"/>
    </source>
</evidence>
<evidence type="ECO:0000313" key="11">
    <source>
        <dbReference type="Proteomes" id="UP000019804"/>
    </source>
</evidence>
<name>A0A017S5I2_ASPRC</name>
<dbReference type="InterPro" id="IPR013087">
    <property type="entry name" value="Znf_C2H2_type"/>
</dbReference>
<keyword evidence="3" id="KW-0677">Repeat</keyword>
<dbReference type="SUPFAM" id="SSF57667">
    <property type="entry name" value="beta-beta-alpha zinc fingers"/>
    <property type="match status" value="1"/>
</dbReference>
<dbReference type="Gene3D" id="3.30.160.60">
    <property type="entry name" value="Classic Zinc Finger"/>
    <property type="match status" value="1"/>
</dbReference>
<dbReference type="FunFam" id="3.30.160.60:FF:000100">
    <property type="entry name" value="Zinc finger 45-like"/>
    <property type="match status" value="1"/>
</dbReference>
<dbReference type="PANTHER" id="PTHR40626">
    <property type="entry name" value="MIP31509P"/>
    <property type="match status" value="1"/>
</dbReference>
<proteinExistence type="predicted"/>
<evidence type="ECO:0000313" key="10">
    <source>
        <dbReference type="EMBL" id="EYE92298.1"/>
    </source>
</evidence>
<dbReference type="GO" id="GO:0000785">
    <property type="term" value="C:chromatin"/>
    <property type="evidence" value="ECO:0007669"/>
    <property type="project" value="TreeGrafter"/>
</dbReference>
<dbReference type="GeneID" id="63695506"/>
<dbReference type="GO" id="GO:0008270">
    <property type="term" value="F:zinc ion binding"/>
    <property type="evidence" value="ECO:0007669"/>
    <property type="project" value="UniProtKB-KW"/>
</dbReference>
<protein>
    <recommendedName>
        <fullName evidence="9">C2H2-type domain-containing protein</fullName>
    </recommendedName>
</protein>
<feature type="region of interest" description="Disordered" evidence="8">
    <location>
        <begin position="32"/>
        <end position="56"/>
    </location>
</feature>
<keyword evidence="6" id="KW-0539">Nucleus</keyword>
<feature type="compositionally biased region" description="Polar residues" evidence="8">
    <location>
        <begin position="42"/>
        <end position="56"/>
    </location>
</feature>
<dbReference type="AlphaFoldDB" id="A0A017S5I2"/>
<dbReference type="PANTHER" id="PTHR40626:SF10">
    <property type="entry name" value="C2H2-TYPE DOMAIN-CONTAINING PROTEIN"/>
    <property type="match status" value="1"/>
</dbReference>
<feature type="domain" description="C2H2-type" evidence="9">
    <location>
        <begin position="13"/>
        <end position="40"/>
    </location>
</feature>
<evidence type="ECO:0000256" key="5">
    <source>
        <dbReference type="ARBA" id="ARBA00022833"/>
    </source>
</evidence>
<evidence type="ECO:0000256" key="2">
    <source>
        <dbReference type="ARBA" id="ARBA00022723"/>
    </source>
</evidence>
<evidence type="ECO:0000256" key="1">
    <source>
        <dbReference type="ARBA" id="ARBA00004123"/>
    </source>
</evidence>
<organism evidence="10 11">
    <name type="scientific">Aspergillus ruber (strain CBS 135680)</name>
    <dbReference type="NCBI Taxonomy" id="1388766"/>
    <lineage>
        <taxon>Eukaryota</taxon>
        <taxon>Fungi</taxon>
        <taxon>Dikarya</taxon>
        <taxon>Ascomycota</taxon>
        <taxon>Pezizomycotina</taxon>
        <taxon>Eurotiomycetes</taxon>
        <taxon>Eurotiomycetidae</taxon>
        <taxon>Eurotiales</taxon>
        <taxon>Aspergillaceae</taxon>
        <taxon>Aspergillus</taxon>
        <taxon>Aspergillus subgen. Aspergillus</taxon>
    </lineage>
</organism>
<dbReference type="EMBL" id="KK088438">
    <property type="protein sequence ID" value="EYE92298.1"/>
    <property type="molecule type" value="Genomic_DNA"/>
</dbReference>
<dbReference type="InterPro" id="IPR036236">
    <property type="entry name" value="Znf_C2H2_sf"/>
</dbReference>
<evidence type="ECO:0000256" key="7">
    <source>
        <dbReference type="PROSITE-ProRule" id="PRU00042"/>
    </source>
</evidence>
<dbReference type="GO" id="GO:0000981">
    <property type="term" value="F:DNA-binding transcription factor activity, RNA polymerase II-specific"/>
    <property type="evidence" value="ECO:0007669"/>
    <property type="project" value="InterPro"/>
</dbReference>
<dbReference type="HOGENOM" id="CLU_799197_0_0_1"/>
<dbReference type="PROSITE" id="PS50157">
    <property type="entry name" value="ZINC_FINGER_C2H2_2"/>
    <property type="match status" value="1"/>
</dbReference>